<sequence length="154" mass="16406">MGLNRADWGPGGFDQFRSDRYEDTVYEESGDSMDTMSRLPDPVRAAAVRAVILVAVTLVLVMIAVLCSLAMVWLAFPMVLVAVASTVITTWGVLDVWVTRQMWIQRNGVVSTPSSAARERGPFRRGRRAPSPGGAGGTGGPEGVLNSGASRGNP</sequence>
<evidence type="ECO:0000256" key="2">
    <source>
        <dbReference type="SAM" id="Phobius"/>
    </source>
</evidence>
<dbReference type="EMBL" id="BAAASZ010000009">
    <property type="protein sequence ID" value="GAA2431157.1"/>
    <property type="molecule type" value="Genomic_DNA"/>
</dbReference>
<evidence type="ECO:0000256" key="1">
    <source>
        <dbReference type="SAM" id="MobiDB-lite"/>
    </source>
</evidence>
<organism evidence="3 4">
    <name type="scientific">Streptomyces macrosporus</name>
    <dbReference type="NCBI Taxonomy" id="44032"/>
    <lineage>
        <taxon>Bacteria</taxon>
        <taxon>Bacillati</taxon>
        <taxon>Actinomycetota</taxon>
        <taxon>Actinomycetes</taxon>
        <taxon>Kitasatosporales</taxon>
        <taxon>Streptomycetaceae</taxon>
        <taxon>Streptomyces</taxon>
    </lineage>
</organism>
<feature type="compositionally biased region" description="Gly residues" evidence="1">
    <location>
        <begin position="133"/>
        <end position="142"/>
    </location>
</feature>
<name>A0ABN3JIR2_9ACTN</name>
<keyword evidence="2" id="KW-0472">Membrane</keyword>
<comment type="caution">
    <text evidence="3">The sequence shown here is derived from an EMBL/GenBank/DDBJ whole genome shotgun (WGS) entry which is preliminary data.</text>
</comment>
<keyword evidence="2" id="KW-0812">Transmembrane</keyword>
<accession>A0ABN3JIR2</accession>
<reference evidence="3 4" key="1">
    <citation type="journal article" date="2019" name="Int. J. Syst. Evol. Microbiol.">
        <title>The Global Catalogue of Microorganisms (GCM) 10K type strain sequencing project: providing services to taxonomists for standard genome sequencing and annotation.</title>
        <authorList>
            <consortium name="The Broad Institute Genomics Platform"/>
            <consortium name="The Broad Institute Genome Sequencing Center for Infectious Disease"/>
            <person name="Wu L."/>
            <person name="Ma J."/>
        </authorList>
    </citation>
    <scope>NUCLEOTIDE SEQUENCE [LARGE SCALE GENOMIC DNA]</scope>
    <source>
        <strain evidence="3 4">JCM 6305</strain>
    </source>
</reference>
<proteinExistence type="predicted"/>
<feature type="transmembrane region" description="Helical" evidence="2">
    <location>
        <begin position="46"/>
        <end position="73"/>
    </location>
</feature>
<feature type="transmembrane region" description="Helical" evidence="2">
    <location>
        <begin position="79"/>
        <end position="98"/>
    </location>
</feature>
<evidence type="ECO:0000313" key="4">
    <source>
        <dbReference type="Proteomes" id="UP001501638"/>
    </source>
</evidence>
<feature type="region of interest" description="Disordered" evidence="1">
    <location>
        <begin position="113"/>
        <end position="154"/>
    </location>
</feature>
<protein>
    <submittedName>
        <fullName evidence="3">Uncharacterized protein</fullName>
    </submittedName>
</protein>
<keyword evidence="2" id="KW-1133">Transmembrane helix</keyword>
<dbReference type="Proteomes" id="UP001501638">
    <property type="component" value="Unassembled WGS sequence"/>
</dbReference>
<evidence type="ECO:0000313" key="3">
    <source>
        <dbReference type="EMBL" id="GAA2431157.1"/>
    </source>
</evidence>
<gene>
    <name evidence="3" type="ORF">GCM10010405_12520</name>
</gene>
<keyword evidence="4" id="KW-1185">Reference proteome</keyword>